<gene>
    <name evidence="1" type="ORF">AMJ40_01870</name>
</gene>
<evidence type="ECO:0000313" key="1">
    <source>
        <dbReference type="EMBL" id="KPJ50733.1"/>
    </source>
</evidence>
<protein>
    <submittedName>
        <fullName evidence="1">Uncharacterized protein</fullName>
    </submittedName>
</protein>
<proteinExistence type="predicted"/>
<accession>A0A0S7WKL0</accession>
<evidence type="ECO:0000313" key="2">
    <source>
        <dbReference type="Proteomes" id="UP000051124"/>
    </source>
</evidence>
<dbReference type="AlphaFoldDB" id="A0A0S7WKL0"/>
<organism evidence="1 2">
    <name type="scientific">candidate division TA06 bacterium DG_26</name>
    <dbReference type="NCBI Taxonomy" id="1703771"/>
    <lineage>
        <taxon>Bacteria</taxon>
        <taxon>Bacteria division TA06</taxon>
    </lineage>
</organism>
<reference evidence="1 2" key="1">
    <citation type="journal article" date="2015" name="Microbiome">
        <title>Genomic resolution of linkages in carbon, nitrogen, and sulfur cycling among widespread estuary sediment bacteria.</title>
        <authorList>
            <person name="Baker B.J."/>
            <person name="Lazar C.S."/>
            <person name="Teske A.P."/>
            <person name="Dick G.J."/>
        </authorList>
    </citation>
    <scope>NUCLEOTIDE SEQUENCE [LARGE SCALE GENOMIC DNA]</scope>
    <source>
        <strain evidence="1">DG_26</strain>
    </source>
</reference>
<dbReference type="Proteomes" id="UP000051124">
    <property type="component" value="Unassembled WGS sequence"/>
</dbReference>
<sequence>MKRNLTQRLAPLTEPTGIPSLDETRVRLFTFSYSSFSDENGPGISAAGYATKSLKTYPTQTALGRVDTPLMF</sequence>
<comment type="caution">
    <text evidence="1">The sequence shown here is derived from an EMBL/GenBank/DDBJ whole genome shotgun (WGS) entry which is preliminary data.</text>
</comment>
<name>A0A0S7WKL0_UNCT6</name>
<dbReference type="EMBL" id="LIZT01000013">
    <property type="protein sequence ID" value="KPJ50733.1"/>
    <property type="molecule type" value="Genomic_DNA"/>
</dbReference>